<protein>
    <recommendedName>
        <fullName evidence="1">Methanogenesis regulatory protein FilR1 middle domain-containing protein</fullName>
    </recommendedName>
</protein>
<feature type="domain" description="Methanogenesis regulatory protein FilR1 middle" evidence="1">
    <location>
        <begin position="138"/>
        <end position="246"/>
    </location>
</feature>
<dbReference type="EMBL" id="BAABKX010000013">
    <property type="protein sequence ID" value="GAA5052984.1"/>
    <property type="molecule type" value="Genomic_DNA"/>
</dbReference>
<dbReference type="InterPro" id="IPR013561">
    <property type="entry name" value="FilR1_middle_dom"/>
</dbReference>
<accession>A0AAV3UJ63</accession>
<dbReference type="GeneID" id="68616974"/>
<name>A0AAV3UJ63_9EURY</name>
<dbReference type="InterPro" id="IPR036390">
    <property type="entry name" value="WH_DNA-bd_sf"/>
</dbReference>
<proteinExistence type="predicted"/>
<comment type="caution">
    <text evidence="2">The sequence shown here is derived from an EMBL/GenBank/DDBJ whole genome shotgun (WGS) entry which is preliminary data.</text>
</comment>
<evidence type="ECO:0000313" key="3">
    <source>
        <dbReference type="Proteomes" id="UP001501729"/>
    </source>
</evidence>
<dbReference type="RefSeq" id="WP_227778230.1">
    <property type="nucleotide sequence ID" value="NZ_BAABKX010000013.1"/>
</dbReference>
<dbReference type="Pfam" id="PF08350">
    <property type="entry name" value="FilR1_middle"/>
    <property type="match status" value="1"/>
</dbReference>
<evidence type="ECO:0000313" key="2">
    <source>
        <dbReference type="EMBL" id="GAA5052984.1"/>
    </source>
</evidence>
<dbReference type="Proteomes" id="UP001501729">
    <property type="component" value="Unassembled WGS sequence"/>
</dbReference>
<keyword evidence="3" id="KW-1185">Reference proteome</keyword>
<organism evidence="2 3">
    <name type="scientific">Haladaptatus pallidirubidus</name>
    <dbReference type="NCBI Taxonomy" id="1008152"/>
    <lineage>
        <taxon>Archaea</taxon>
        <taxon>Methanobacteriati</taxon>
        <taxon>Methanobacteriota</taxon>
        <taxon>Stenosarchaea group</taxon>
        <taxon>Halobacteria</taxon>
        <taxon>Halobacteriales</taxon>
        <taxon>Haladaptataceae</taxon>
        <taxon>Haladaptatus</taxon>
    </lineage>
</organism>
<reference evidence="2 3" key="1">
    <citation type="journal article" date="2019" name="Int. J. Syst. Evol. Microbiol.">
        <title>The Global Catalogue of Microorganisms (GCM) 10K type strain sequencing project: providing services to taxonomists for standard genome sequencing and annotation.</title>
        <authorList>
            <consortium name="The Broad Institute Genomics Platform"/>
            <consortium name="The Broad Institute Genome Sequencing Center for Infectious Disease"/>
            <person name="Wu L."/>
            <person name="Ma J."/>
        </authorList>
    </citation>
    <scope>NUCLEOTIDE SEQUENCE [LARGE SCALE GENOMIC DNA]</scope>
    <source>
        <strain evidence="2 3">JCM 17504</strain>
    </source>
</reference>
<dbReference type="AlphaFoldDB" id="A0AAV3UJ63"/>
<evidence type="ECO:0000259" key="1">
    <source>
        <dbReference type="Pfam" id="PF08350"/>
    </source>
</evidence>
<gene>
    <name evidence="2" type="ORF">GCM10025751_29740</name>
</gene>
<dbReference type="SUPFAM" id="SSF46785">
    <property type="entry name" value="Winged helix' DNA-binding domain"/>
    <property type="match status" value="1"/>
</dbReference>
<sequence length="259" mass="28557">MSNHLPLTDTILRSNARTAILVAIAGGCDSTRSLVDSDLASESAVYNALTCLQEQGLIRKSRSKRWSLTGLGQVAADYIGSCQQSESVLSIDPDYWQTHDVTALPPRFRLRLSELAGGEVVKATETRPTNAIYEVEQRLVDANSISAITPVYNDQLADAASDADITRLIFDEAVFDEVITEMVYAQPSAKEMIRVTDVSVAITVTDDCLLLSLPTLDGTYDSQTEFIADTDEARSWGKHLLEFYWESAQPPEYDSSRHN</sequence>